<dbReference type="InterPro" id="IPR025626">
    <property type="entry name" value="YyzF"/>
</dbReference>
<name>A0A941AQC2_9BACI</name>
<evidence type="ECO:0000313" key="1">
    <source>
        <dbReference type="EMBL" id="MBP3952631.1"/>
    </source>
</evidence>
<evidence type="ECO:0000313" key="2">
    <source>
        <dbReference type="Proteomes" id="UP000678228"/>
    </source>
</evidence>
<protein>
    <submittedName>
        <fullName evidence="1">CxxH/CxxC protein</fullName>
    </submittedName>
</protein>
<dbReference type="Pfam" id="PF14116">
    <property type="entry name" value="YyzF"/>
    <property type="match status" value="1"/>
</dbReference>
<keyword evidence="2" id="KW-1185">Reference proteome</keyword>
<sequence length="52" mass="5884">MYYACQEHIELALDVVVDEKELAPVINKIEDQTNLSTTCSFCEKEAIYTISA</sequence>
<dbReference type="EMBL" id="JAGKSQ010000007">
    <property type="protein sequence ID" value="MBP3952631.1"/>
    <property type="molecule type" value="Genomic_DNA"/>
</dbReference>
<proteinExistence type="predicted"/>
<accession>A0A941AQC2</accession>
<dbReference type="RefSeq" id="WP_210598490.1">
    <property type="nucleotide sequence ID" value="NZ_JAGKSQ010000007.1"/>
</dbReference>
<dbReference type="NCBIfam" id="TIGR04129">
    <property type="entry name" value="CxxH_BA5709"/>
    <property type="match status" value="1"/>
</dbReference>
<organism evidence="1 2">
    <name type="scientific">Halalkalibacter suaedae</name>
    <dbReference type="NCBI Taxonomy" id="2822140"/>
    <lineage>
        <taxon>Bacteria</taxon>
        <taxon>Bacillati</taxon>
        <taxon>Bacillota</taxon>
        <taxon>Bacilli</taxon>
        <taxon>Bacillales</taxon>
        <taxon>Bacillaceae</taxon>
        <taxon>Halalkalibacter</taxon>
    </lineage>
</organism>
<comment type="caution">
    <text evidence="1">The sequence shown here is derived from an EMBL/GenBank/DDBJ whole genome shotgun (WGS) entry which is preliminary data.</text>
</comment>
<dbReference type="AlphaFoldDB" id="A0A941AQC2"/>
<dbReference type="Proteomes" id="UP000678228">
    <property type="component" value="Unassembled WGS sequence"/>
</dbReference>
<gene>
    <name evidence="1" type="ORF">J7W16_16035</name>
</gene>
<reference evidence="1" key="1">
    <citation type="submission" date="2021-03" db="EMBL/GenBank/DDBJ databases">
        <title>Bacillus suaedae sp. nov., isolated from Suaeda aralocaspica.</title>
        <authorList>
            <person name="Lei R.F.R."/>
        </authorList>
    </citation>
    <scope>NUCLEOTIDE SEQUENCE</scope>
    <source>
        <strain evidence="1">YZJH907-2</strain>
    </source>
</reference>